<dbReference type="RefSeq" id="WP_202103164.1">
    <property type="nucleotide sequence ID" value="NZ_JAERTY010000005.1"/>
</dbReference>
<feature type="chain" id="PRO_5047367710" evidence="1">
    <location>
        <begin position="20"/>
        <end position="236"/>
    </location>
</feature>
<proteinExistence type="predicted"/>
<feature type="signal peptide" evidence="1">
    <location>
        <begin position="1"/>
        <end position="19"/>
    </location>
</feature>
<dbReference type="EMBL" id="JAERTY010000005">
    <property type="protein sequence ID" value="MBL1409421.1"/>
    <property type="molecule type" value="Genomic_DNA"/>
</dbReference>
<accession>A0ABS1R6C3</accession>
<protein>
    <submittedName>
        <fullName evidence="2">Outer membrane beta-barrel protein</fullName>
    </submittedName>
</protein>
<gene>
    <name evidence="2" type="ORF">JKG61_11725</name>
</gene>
<reference evidence="2 3" key="1">
    <citation type="submission" date="2021-01" db="EMBL/GenBank/DDBJ databases">
        <title>C459-1 draft genome sequence.</title>
        <authorList>
            <person name="Zhang X.-F."/>
        </authorList>
    </citation>
    <scope>NUCLEOTIDE SEQUENCE [LARGE SCALE GENOMIC DNA]</scope>
    <source>
        <strain evidence="3">C459-1</strain>
    </source>
</reference>
<name>A0ABS1R6C3_9SPHI</name>
<keyword evidence="1" id="KW-0732">Signal</keyword>
<evidence type="ECO:0000313" key="3">
    <source>
        <dbReference type="Proteomes" id="UP000625283"/>
    </source>
</evidence>
<evidence type="ECO:0000313" key="2">
    <source>
        <dbReference type="EMBL" id="MBL1409421.1"/>
    </source>
</evidence>
<dbReference type="Proteomes" id="UP000625283">
    <property type="component" value="Unassembled WGS sequence"/>
</dbReference>
<keyword evidence="3" id="KW-1185">Reference proteome</keyword>
<comment type="caution">
    <text evidence="2">The sequence shown here is derived from an EMBL/GenBank/DDBJ whole genome shotgun (WGS) entry which is preliminary data.</text>
</comment>
<sequence>MKKTLTLLAIVACFSMSHAQETKFLLELGGSYTNKQNDQPPTGQLFYTSLKTIAPRLNVQLGYKITAHSYLGLNYQHRKTSLLQESRHTNSDFSSYNKIEEKVKNNAYGIFYRHYFLPIDKSRWNGFVELAPSLALQRTDNEKSKRTVNNTTSYTQEESFSNHFKKEKNLDTDLRIGGSYAISDNFMVQLSLHSLANITHTFEDSVFKETGEEKATSFQFLKSPLANTYLSLLFKI</sequence>
<evidence type="ECO:0000256" key="1">
    <source>
        <dbReference type="SAM" id="SignalP"/>
    </source>
</evidence>
<organism evidence="2 3">
    <name type="scientific">Sphingobacterium faecale</name>
    <dbReference type="NCBI Taxonomy" id="2803775"/>
    <lineage>
        <taxon>Bacteria</taxon>
        <taxon>Pseudomonadati</taxon>
        <taxon>Bacteroidota</taxon>
        <taxon>Sphingobacteriia</taxon>
        <taxon>Sphingobacteriales</taxon>
        <taxon>Sphingobacteriaceae</taxon>
        <taxon>Sphingobacterium</taxon>
    </lineage>
</organism>